<dbReference type="AlphaFoldDB" id="A0AAD9FLH0"/>
<sequence length="314" mass="34018">LYDDPRQVHYLFSDNGSLGSTTLALPRRPGLLRHKTDEGISRSVTPRPSPRGQVSDRSVKVNVLVDGAGSKRGWGMSTLPGSGRITAMVQGPDGMYAVGGGQYMRVLQVKPSPAGDTTPVPSSEPLARGPGGTTVTEVVNFWKGQWGVSKGVNDLDWGVGQFGSKIVSACPSGNILMYDINRPRQVQEISGGHPRPMNVLRLCKTPTHSHLLISGGTEGQAKIWDLRERDPSVRKYFKHSVPITSIAFSPDTPNHFLVGLDNGSIQRYDMRNHLKAMGRVWGAHGNKPVTDLKWKGGDEKGWLASAGADRTVHV</sequence>
<dbReference type="EMBL" id="JAODAN010000006">
    <property type="protein sequence ID" value="KAK1923680.1"/>
    <property type="molecule type" value="Genomic_DNA"/>
</dbReference>
<comment type="caution">
    <text evidence="5">The sequence shown here is derived from an EMBL/GenBank/DDBJ whole genome shotgun (WGS) entry which is preliminary data.</text>
</comment>
<evidence type="ECO:0000256" key="3">
    <source>
        <dbReference type="SAM" id="MobiDB-lite"/>
    </source>
</evidence>
<organism evidence="5 6">
    <name type="scientific">Papiliotrema laurentii</name>
    <name type="common">Cryptococcus laurentii</name>
    <dbReference type="NCBI Taxonomy" id="5418"/>
    <lineage>
        <taxon>Eukaryota</taxon>
        <taxon>Fungi</taxon>
        <taxon>Dikarya</taxon>
        <taxon>Basidiomycota</taxon>
        <taxon>Agaricomycotina</taxon>
        <taxon>Tremellomycetes</taxon>
        <taxon>Tremellales</taxon>
        <taxon>Rhynchogastremaceae</taxon>
        <taxon>Papiliotrema</taxon>
    </lineage>
</organism>
<dbReference type="Gene3D" id="2.130.10.10">
    <property type="entry name" value="YVTN repeat-like/Quinoprotein amine dehydrogenase"/>
    <property type="match status" value="1"/>
</dbReference>
<dbReference type="Pfam" id="PF05131">
    <property type="entry name" value="Pep3_Vps18"/>
    <property type="match status" value="1"/>
</dbReference>
<evidence type="ECO:0000259" key="4">
    <source>
        <dbReference type="Pfam" id="PF05131"/>
    </source>
</evidence>
<keyword evidence="2" id="KW-0677">Repeat</keyword>
<feature type="region of interest" description="Disordered" evidence="3">
    <location>
        <begin position="32"/>
        <end position="55"/>
    </location>
</feature>
<dbReference type="GO" id="GO:0005774">
    <property type="term" value="C:vacuolar membrane"/>
    <property type="evidence" value="ECO:0007669"/>
    <property type="project" value="TreeGrafter"/>
</dbReference>
<evidence type="ECO:0000313" key="5">
    <source>
        <dbReference type="EMBL" id="KAK1923680.1"/>
    </source>
</evidence>
<name>A0AAD9FLH0_PAPLA</name>
<dbReference type="GO" id="GO:1904263">
    <property type="term" value="P:positive regulation of TORC1 signaling"/>
    <property type="evidence" value="ECO:0007669"/>
    <property type="project" value="TreeGrafter"/>
</dbReference>
<dbReference type="PANTHER" id="PTHR46200">
    <property type="entry name" value="GATOR COMPLEX PROTEIN WDR24"/>
    <property type="match status" value="1"/>
</dbReference>
<evidence type="ECO:0000313" key="6">
    <source>
        <dbReference type="Proteomes" id="UP001182556"/>
    </source>
</evidence>
<reference evidence="5" key="1">
    <citation type="submission" date="2023-02" db="EMBL/GenBank/DDBJ databases">
        <title>Identification and recombinant expression of a fungal hydrolase from Papiliotrema laurentii that hydrolyzes apple cutin and clears colloidal polyester polyurethane.</title>
        <authorList>
            <consortium name="DOE Joint Genome Institute"/>
            <person name="Roman V.A."/>
            <person name="Bojanowski C."/>
            <person name="Crable B.R."/>
            <person name="Wagner D.N."/>
            <person name="Hung C.S."/>
            <person name="Nadeau L.J."/>
            <person name="Schratz L."/>
            <person name="Haridas S."/>
            <person name="Pangilinan J."/>
            <person name="Lipzen A."/>
            <person name="Na H."/>
            <person name="Yan M."/>
            <person name="Ng V."/>
            <person name="Grigoriev I.V."/>
            <person name="Spatafora J.W."/>
            <person name="Barlow D."/>
            <person name="Biffinger J."/>
            <person name="Kelley-Loughnane N."/>
            <person name="Varaljay V.A."/>
            <person name="Crookes-Goodson W.J."/>
        </authorList>
    </citation>
    <scope>NUCLEOTIDE SEQUENCE</scope>
    <source>
        <strain evidence="5">5307AH</strain>
    </source>
</reference>
<accession>A0AAD9FLH0</accession>
<keyword evidence="6" id="KW-1185">Reference proteome</keyword>
<dbReference type="PANTHER" id="PTHR46200:SF1">
    <property type="entry name" value="GATOR COMPLEX PROTEIN WDR24"/>
    <property type="match status" value="1"/>
</dbReference>
<feature type="non-terminal residue" evidence="5">
    <location>
        <position position="314"/>
    </location>
</feature>
<feature type="domain" description="Pep3/Vps18 beta-propeller" evidence="4">
    <location>
        <begin position="166"/>
        <end position="297"/>
    </location>
</feature>
<proteinExistence type="predicted"/>
<dbReference type="GO" id="GO:0016239">
    <property type="term" value="P:positive regulation of macroautophagy"/>
    <property type="evidence" value="ECO:0007669"/>
    <property type="project" value="TreeGrafter"/>
</dbReference>
<evidence type="ECO:0000256" key="2">
    <source>
        <dbReference type="ARBA" id="ARBA00022737"/>
    </source>
</evidence>
<dbReference type="SMART" id="SM00320">
    <property type="entry name" value="WD40"/>
    <property type="match status" value="3"/>
</dbReference>
<gene>
    <name evidence="5" type="ORF">DB88DRAFT_427331</name>
</gene>
<protein>
    <submittedName>
        <fullName evidence="5">WD40-repeat-containing domain protein</fullName>
    </submittedName>
</protein>
<dbReference type="InterPro" id="IPR015943">
    <property type="entry name" value="WD40/YVTN_repeat-like_dom_sf"/>
</dbReference>
<dbReference type="SUPFAM" id="SSF50978">
    <property type="entry name" value="WD40 repeat-like"/>
    <property type="match status" value="1"/>
</dbReference>
<evidence type="ECO:0000256" key="1">
    <source>
        <dbReference type="ARBA" id="ARBA00022574"/>
    </source>
</evidence>
<feature type="region of interest" description="Disordered" evidence="3">
    <location>
        <begin position="112"/>
        <end position="132"/>
    </location>
</feature>
<dbReference type="InterPro" id="IPR037590">
    <property type="entry name" value="WDR24"/>
</dbReference>
<dbReference type="InterPro" id="IPR007810">
    <property type="entry name" value="Pep3/Vps18_beta-prop"/>
</dbReference>
<dbReference type="InterPro" id="IPR036322">
    <property type="entry name" value="WD40_repeat_dom_sf"/>
</dbReference>
<dbReference type="GO" id="GO:0005829">
    <property type="term" value="C:cytosol"/>
    <property type="evidence" value="ECO:0007669"/>
    <property type="project" value="TreeGrafter"/>
</dbReference>
<feature type="non-terminal residue" evidence="5">
    <location>
        <position position="1"/>
    </location>
</feature>
<dbReference type="GO" id="GO:0061700">
    <property type="term" value="C:GATOR2 complex"/>
    <property type="evidence" value="ECO:0007669"/>
    <property type="project" value="TreeGrafter"/>
</dbReference>
<dbReference type="Proteomes" id="UP001182556">
    <property type="component" value="Unassembled WGS sequence"/>
</dbReference>
<keyword evidence="1" id="KW-0853">WD repeat</keyword>
<dbReference type="InterPro" id="IPR001680">
    <property type="entry name" value="WD40_rpt"/>
</dbReference>